<sequence>MSPATPADQRRPLRADAQRNYDRLLAVAQEAFREQGADVPLDDIAKRAGVGPGTLYRHFPHRDALLAAVIRDSIDSLYARAEDLLVAAHPDAALLDWLRAAVAHAGAYRGLAASMMSSMCDEGSPLHSSCARMHEAGARLMARAQREGSARAEFDAADLFQMIAAVAWVTERSEDREGAAERLLPVVTKGLLAGG</sequence>
<accession>A0ABZ2AHC1</accession>
<dbReference type="EMBL" id="CP109495">
    <property type="protein sequence ID" value="WUX56733.1"/>
    <property type="molecule type" value="Genomic_DNA"/>
</dbReference>
<evidence type="ECO:0000313" key="7">
    <source>
        <dbReference type="Proteomes" id="UP001432209"/>
    </source>
</evidence>
<organism evidence="6 7">
    <name type="scientific">Streptomyces niveus</name>
    <name type="common">Streptomyces spheroides</name>
    <dbReference type="NCBI Taxonomy" id="193462"/>
    <lineage>
        <taxon>Bacteria</taxon>
        <taxon>Bacillati</taxon>
        <taxon>Actinomycetota</taxon>
        <taxon>Actinomycetes</taxon>
        <taxon>Kitasatosporales</taxon>
        <taxon>Streptomycetaceae</taxon>
        <taxon>Streptomyces</taxon>
    </lineage>
</organism>
<keyword evidence="2 4" id="KW-0238">DNA-binding</keyword>
<protein>
    <submittedName>
        <fullName evidence="6">TetR/AcrR family transcriptional regulator</fullName>
    </submittedName>
</protein>
<dbReference type="Proteomes" id="UP001432209">
    <property type="component" value="Chromosome"/>
</dbReference>
<dbReference type="PROSITE" id="PS50977">
    <property type="entry name" value="HTH_TETR_2"/>
    <property type="match status" value="1"/>
</dbReference>
<evidence type="ECO:0000256" key="2">
    <source>
        <dbReference type="ARBA" id="ARBA00023125"/>
    </source>
</evidence>
<evidence type="ECO:0000256" key="4">
    <source>
        <dbReference type="PROSITE-ProRule" id="PRU00335"/>
    </source>
</evidence>
<dbReference type="RefSeq" id="WP_329081641.1">
    <property type="nucleotide sequence ID" value="NZ_CP109495.1"/>
</dbReference>
<gene>
    <name evidence="6" type="ORF">OG442_37275</name>
</gene>
<dbReference type="Gene3D" id="1.10.357.10">
    <property type="entry name" value="Tetracycline Repressor, domain 2"/>
    <property type="match status" value="1"/>
</dbReference>
<evidence type="ECO:0000259" key="5">
    <source>
        <dbReference type="PROSITE" id="PS50977"/>
    </source>
</evidence>
<dbReference type="SUPFAM" id="SSF48498">
    <property type="entry name" value="Tetracyclin repressor-like, C-terminal domain"/>
    <property type="match status" value="1"/>
</dbReference>
<dbReference type="InterPro" id="IPR009057">
    <property type="entry name" value="Homeodomain-like_sf"/>
</dbReference>
<keyword evidence="1" id="KW-0805">Transcription regulation</keyword>
<evidence type="ECO:0000256" key="1">
    <source>
        <dbReference type="ARBA" id="ARBA00023015"/>
    </source>
</evidence>
<dbReference type="Pfam" id="PF00440">
    <property type="entry name" value="TetR_N"/>
    <property type="match status" value="1"/>
</dbReference>
<dbReference type="Pfam" id="PF21597">
    <property type="entry name" value="TetR_C_43"/>
    <property type="match status" value="1"/>
</dbReference>
<keyword evidence="7" id="KW-1185">Reference proteome</keyword>
<feature type="DNA-binding region" description="H-T-H motif" evidence="4">
    <location>
        <begin position="40"/>
        <end position="59"/>
    </location>
</feature>
<dbReference type="SUPFAM" id="SSF46689">
    <property type="entry name" value="Homeodomain-like"/>
    <property type="match status" value="1"/>
</dbReference>
<feature type="domain" description="HTH tetR-type" evidence="5">
    <location>
        <begin position="18"/>
        <end position="77"/>
    </location>
</feature>
<dbReference type="InterPro" id="IPR036271">
    <property type="entry name" value="Tet_transcr_reg_TetR-rel_C_sf"/>
</dbReference>
<proteinExistence type="predicted"/>
<dbReference type="PRINTS" id="PR00455">
    <property type="entry name" value="HTHTETR"/>
</dbReference>
<dbReference type="InterPro" id="IPR001647">
    <property type="entry name" value="HTH_TetR"/>
</dbReference>
<evidence type="ECO:0000313" key="6">
    <source>
        <dbReference type="EMBL" id="WUX56733.1"/>
    </source>
</evidence>
<evidence type="ECO:0000256" key="3">
    <source>
        <dbReference type="ARBA" id="ARBA00023163"/>
    </source>
</evidence>
<keyword evidence="3" id="KW-0804">Transcription</keyword>
<dbReference type="InterPro" id="IPR050109">
    <property type="entry name" value="HTH-type_TetR-like_transc_reg"/>
</dbReference>
<dbReference type="PANTHER" id="PTHR30055">
    <property type="entry name" value="HTH-TYPE TRANSCRIPTIONAL REGULATOR RUTR"/>
    <property type="match status" value="1"/>
</dbReference>
<dbReference type="PANTHER" id="PTHR30055:SF234">
    <property type="entry name" value="HTH-TYPE TRANSCRIPTIONAL REGULATOR BETI"/>
    <property type="match status" value="1"/>
</dbReference>
<dbReference type="InterPro" id="IPR049445">
    <property type="entry name" value="TetR_SbtR-like_C"/>
</dbReference>
<name>A0ABZ2AHC1_STRNV</name>
<reference evidence="6" key="1">
    <citation type="submission" date="2022-10" db="EMBL/GenBank/DDBJ databases">
        <title>The complete genomes of actinobacterial strains from the NBC collection.</title>
        <authorList>
            <person name="Joergensen T.S."/>
            <person name="Alvarez Arevalo M."/>
            <person name="Sterndorff E.B."/>
            <person name="Faurdal D."/>
            <person name="Vuksanovic O."/>
            <person name="Mourched A.-S."/>
            <person name="Charusanti P."/>
            <person name="Shaw S."/>
            <person name="Blin K."/>
            <person name="Weber T."/>
        </authorList>
    </citation>
    <scope>NUCLEOTIDE SEQUENCE</scope>
    <source>
        <strain evidence="6">NBC_01432</strain>
    </source>
</reference>